<feature type="transmembrane region" description="Helical" evidence="2">
    <location>
        <begin position="796"/>
        <end position="814"/>
    </location>
</feature>
<feature type="domain" description="Putative ER transporter 6TM N-terminal" evidence="4">
    <location>
        <begin position="53"/>
        <end position="481"/>
    </location>
</feature>
<dbReference type="AlphaFoldDB" id="A0A438MRN7"/>
<evidence type="ECO:0000313" key="5">
    <source>
        <dbReference type="EMBL" id="RVX66280.1"/>
    </source>
</evidence>
<feature type="region of interest" description="Disordered" evidence="1">
    <location>
        <begin position="582"/>
        <end position="611"/>
    </location>
</feature>
<keyword evidence="2" id="KW-0812">Transmembrane</keyword>
<feature type="transmembrane region" description="Helical" evidence="2">
    <location>
        <begin position="91"/>
        <end position="112"/>
    </location>
</feature>
<feature type="transmembrane region" description="Helical" evidence="2">
    <location>
        <begin position="706"/>
        <end position="723"/>
    </location>
</feature>
<keyword evidence="2" id="KW-0472">Membrane</keyword>
<dbReference type="OrthoDB" id="2274698at2759"/>
<organism evidence="5 6">
    <name type="scientific">Exophiala mesophila</name>
    <name type="common">Black yeast-like fungus</name>
    <dbReference type="NCBI Taxonomy" id="212818"/>
    <lineage>
        <taxon>Eukaryota</taxon>
        <taxon>Fungi</taxon>
        <taxon>Dikarya</taxon>
        <taxon>Ascomycota</taxon>
        <taxon>Pezizomycotina</taxon>
        <taxon>Eurotiomycetes</taxon>
        <taxon>Chaetothyriomycetidae</taxon>
        <taxon>Chaetothyriales</taxon>
        <taxon>Herpotrichiellaceae</taxon>
        <taxon>Exophiala</taxon>
    </lineage>
</organism>
<dbReference type="InterPro" id="IPR018823">
    <property type="entry name" value="ArAE_2_N"/>
</dbReference>
<dbReference type="Pfam" id="PF10334">
    <property type="entry name" value="BRE4"/>
    <property type="match status" value="1"/>
</dbReference>
<accession>A0A438MRN7</accession>
<feature type="transmembrane region" description="Helical" evidence="2">
    <location>
        <begin position="243"/>
        <end position="263"/>
    </location>
</feature>
<feature type="region of interest" description="Disordered" evidence="1">
    <location>
        <begin position="1"/>
        <end position="45"/>
    </location>
</feature>
<keyword evidence="2" id="KW-1133">Transmembrane helix</keyword>
<feature type="transmembrane region" description="Helical" evidence="2">
    <location>
        <begin position="729"/>
        <end position="748"/>
    </location>
</feature>
<protein>
    <recommendedName>
        <fullName evidence="7">ER transporter 6TM N-terminal domain-containing protein</fullName>
    </recommendedName>
</protein>
<dbReference type="PANTHER" id="PTHR37994">
    <property type="entry name" value="ARAE_2_N DOMAIN-CONTAINING PROTEIN-RELATED"/>
    <property type="match status" value="1"/>
</dbReference>
<evidence type="ECO:0000259" key="4">
    <source>
        <dbReference type="Pfam" id="PF10337"/>
    </source>
</evidence>
<dbReference type="Proteomes" id="UP000288859">
    <property type="component" value="Unassembled WGS sequence"/>
</dbReference>
<dbReference type="InterPro" id="IPR018820">
    <property type="entry name" value="BRE4-related_DUF2421"/>
</dbReference>
<proteinExistence type="predicted"/>
<feature type="transmembrane region" description="Helical" evidence="2">
    <location>
        <begin position="65"/>
        <end position="85"/>
    </location>
</feature>
<reference evidence="5 6" key="1">
    <citation type="submission" date="2017-03" db="EMBL/GenBank/DDBJ databases">
        <title>Genomes of endolithic fungi from Antarctica.</title>
        <authorList>
            <person name="Coleine C."/>
            <person name="Masonjones S."/>
            <person name="Stajich J.E."/>
        </authorList>
    </citation>
    <scope>NUCLEOTIDE SEQUENCE [LARGE SCALE GENOMIC DNA]</scope>
    <source>
        <strain evidence="5 6">CCFEE 6314</strain>
    </source>
</reference>
<evidence type="ECO:0000313" key="6">
    <source>
        <dbReference type="Proteomes" id="UP000288859"/>
    </source>
</evidence>
<feature type="transmembrane region" description="Helical" evidence="2">
    <location>
        <begin position="755"/>
        <end position="776"/>
    </location>
</feature>
<dbReference type="PANTHER" id="PTHR37994:SF3">
    <property type="entry name" value="ER TRANSPORTER 6TM N-TERMINAL DOMAIN-CONTAINING PROTEIN"/>
    <property type="match status" value="1"/>
</dbReference>
<evidence type="ECO:0000259" key="3">
    <source>
        <dbReference type="Pfam" id="PF10334"/>
    </source>
</evidence>
<feature type="compositionally biased region" description="Basic and acidic residues" evidence="1">
    <location>
        <begin position="1"/>
        <end position="29"/>
    </location>
</feature>
<gene>
    <name evidence="5" type="ORF">B0A52_10207</name>
</gene>
<feature type="compositionally biased region" description="Basic residues" evidence="1">
    <location>
        <begin position="590"/>
        <end position="601"/>
    </location>
</feature>
<evidence type="ECO:0000256" key="1">
    <source>
        <dbReference type="SAM" id="MobiDB-lite"/>
    </source>
</evidence>
<feature type="transmembrane region" description="Helical" evidence="2">
    <location>
        <begin position="176"/>
        <end position="201"/>
    </location>
</feature>
<name>A0A438MRN7_EXOME</name>
<sequence length="1134" mass="125256">MSLHSDHGQNQDGFAEKDTPLPQTSRDETFENNPFFANTDNSSTSRSHRLKNVLNHLNPKDLKELFKCSVALWIITVFIVIDPVLRAEGQALFFGCIVLLIVPPSGIVFLQLLISATMVLGMGLAWAWGVITMKAALAARPAADTNARLLELQQAVENNTSPPPSSWGSTTYSQVLVFNGFMLDARVTAVYYVMICVFIYFLSRVRAANPKFIAVQIFGVVISDVFLTSGPLLPFFNGKIPQILIKPAATAIGVGLVCNIFLFPESTSHIFLDNVKQVLTPMVAFVDACRISLDHSAAPMALPALRKAKAQGISAFKTLDARLAFLPLDVSVCRWNTDDILLLKKPLRLVFITWAALIETQITRSVSIERTAKYNDHEKERSENKVHSKIGHHQLSQQLDFAQLFRNTETEELIIKSMAALQQSAEPLLRACNAALEASVETITMVNGKKWYGRPSPDAYHAMHQRHEAVLQTLRAECNVFLATTSARILDPHAHLFNKDGILEPPPSLGVAPLRGVVLGLILEERIVSFARALVHLLAQIVALEEERTKQKLWLPKSLRNLGVWIFGAEEVPRVAAVIPEMEKETNKSQPRRRNAQKRSAAHGNNGEGDVPINPADQLAFIRLQRGKKRSRLGRAILFITHWFSNTAGIYALRVVIVTIALAIPAAIPSSSGFYYREKGLWALIMGQLGLVPYAADFLWGVLSRVIGTIIGGVLGMVAWYIGAGNGSGSPYGIAAIMAPLCIFFMYMRLFGSPALLQAVILTAVTAYLTVSYSWVDTHMRTYGHPGVGYSVFWRRTLLVLVGFTASAFVIYFPRPQSASRHYRRVLSRTVSSFEDRYALLIQEVTTSIQIDRSEKGPDGRPLQLRPLPTLRNIITSSPLLSTLEKDTITTADTLSSILGPIQLLKFEFSSTDFTADGLSRLTSLATNVNFDMFQLFYYTHQMPPAFKKRFLLLSGCFEERFVGDFMAVMSLLSHSLESGHALPSVLPAPLMVRAFRDRVLGVTGSGPGLMTAPGAGWDRQAATTWVKSDKGEQLQFNRLLGPITRQALEEDEEGFRKYCVVLSAMVGLLSAIDEMVHIVKEQLGETHIVDVEHWGAAALGPDDSVVDDDERVALLANGAAEHEEQEDKSKNLG</sequence>
<feature type="domain" description="DUF2421" evidence="3">
    <location>
        <begin position="814"/>
        <end position="1088"/>
    </location>
</feature>
<feature type="transmembrane region" description="Helical" evidence="2">
    <location>
        <begin position="636"/>
        <end position="668"/>
    </location>
</feature>
<dbReference type="Pfam" id="PF10337">
    <property type="entry name" value="ArAE_2_N"/>
    <property type="match status" value="1"/>
</dbReference>
<comment type="caution">
    <text evidence="5">The sequence shown here is derived from an EMBL/GenBank/DDBJ whole genome shotgun (WGS) entry which is preliminary data.</text>
</comment>
<evidence type="ECO:0008006" key="7">
    <source>
        <dbReference type="Google" id="ProtNLM"/>
    </source>
</evidence>
<dbReference type="VEuPathDB" id="FungiDB:PV10_04121"/>
<dbReference type="EMBL" id="NAJM01000065">
    <property type="protein sequence ID" value="RVX66280.1"/>
    <property type="molecule type" value="Genomic_DNA"/>
</dbReference>
<feature type="compositionally biased region" description="Polar residues" evidence="1">
    <location>
        <begin position="31"/>
        <end position="45"/>
    </location>
</feature>
<feature type="transmembrane region" description="Helical" evidence="2">
    <location>
        <begin position="213"/>
        <end position="237"/>
    </location>
</feature>
<evidence type="ECO:0000256" key="2">
    <source>
        <dbReference type="SAM" id="Phobius"/>
    </source>
</evidence>